<dbReference type="EMBL" id="JACHWJ010000008">
    <property type="protein sequence ID" value="MBB2959437.1"/>
    <property type="molecule type" value="Genomic_DNA"/>
</dbReference>
<gene>
    <name evidence="1" type="ORF">FHX72_003602</name>
</gene>
<evidence type="ECO:0000313" key="1">
    <source>
        <dbReference type="EMBL" id="MBB2959437.1"/>
    </source>
</evidence>
<protein>
    <submittedName>
        <fullName evidence="1">Threonine/homoserine efflux transporter RhtA</fullName>
    </submittedName>
</protein>
<proteinExistence type="predicted"/>
<sequence length="49" mass="5003">MSINPMFAALAGVVVLGQVPVAHEWIGMAMIVGVNTVAVSRGLRGSHSA</sequence>
<accession>A0A7W4URR8</accession>
<evidence type="ECO:0000313" key="2">
    <source>
        <dbReference type="Proteomes" id="UP000545286"/>
    </source>
</evidence>
<name>A0A7W4URR8_9MICO</name>
<dbReference type="InterPro" id="IPR037185">
    <property type="entry name" value="EmrE-like"/>
</dbReference>
<dbReference type="AlphaFoldDB" id="A0A7W4URR8"/>
<reference evidence="1 2" key="1">
    <citation type="submission" date="2020-08" db="EMBL/GenBank/DDBJ databases">
        <title>Sequencing the genomes of 1000 actinobacteria strains.</title>
        <authorList>
            <person name="Klenk H.-P."/>
        </authorList>
    </citation>
    <scope>NUCLEOTIDE SEQUENCE [LARGE SCALE GENOMIC DNA]</scope>
    <source>
        <strain evidence="1 2">DSM 20419</strain>
    </source>
</reference>
<comment type="caution">
    <text evidence="1">The sequence shown here is derived from an EMBL/GenBank/DDBJ whole genome shotgun (WGS) entry which is preliminary data.</text>
</comment>
<dbReference type="Proteomes" id="UP000545286">
    <property type="component" value="Unassembled WGS sequence"/>
</dbReference>
<dbReference type="SUPFAM" id="SSF103481">
    <property type="entry name" value="Multidrug resistance efflux transporter EmrE"/>
    <property type="match status" value="1"/>
</dbReference>
<dbReference type="RefSeq" id="WP_244964379.1">
    <property type="nucleotide sequence ID" value="NZ_JACHWJ010000008.1"/>
</dbReference>
<organism evidence="1 2">
    <name type="scientific">Pseudoclavibacter helvolus</name>
    <dbReference type="NCBI Taxonomy" id="255205"/>
    <lineage>
        <taxon>Bacteria</taxon>
        <taxon>Bacillati</taxon>
        <taxon>Actinomycetota</taxon>
        <taxon>Actinomycetes</taxon>
        <taxon>Micrococcales</taxon>
        <taxon>Microbacteriaceae</taxon>
        <taxon>Pseudoclavibacter</taxon>
    </lineage>
</organism>
<keyword evidence="2" id="KW-1185">Reference proteome</keyword>